<dbReference type="EMBL" id="KB730314">
    <property type="protein sequence ID" value="ENH67751.1"/>
    <property type="molecule type" value="Genomic_DNA"/>
</dbReference>
<name>N4UG05_FUSC1</name>
<reference evidence="3" key="2">
    <citation type="journal article" date="2014" name="PLoS ONE">
        <title>Genome and Transcriptome Analysis of the Fungal Pathogen Fusarium oxysporum f. sp. cubense Causing Banana Vascular Wilt Disease.</title>
        <authorList>
            <person name="Guo L."/>
            <person name="Han L."/>
            <person name="Yang L."/>
            <person name="Zeng H."/>
            <person name="Fan D."/>
            <person name="Zhu Y."/>
            <person name="Feng Y."/>
            <person name="Wang G."/>
            <person name="Peng C."/>
            <person name="Jiang X."/>
            <person name="Zhou D."/>
            <person name="Ni P."/>
            <person name="Liang C."/>
            <person name="Liu L."/>
            <person name="Wang J."/>
            <person name="Mao C."/>
            <person name="Fang X."/>
            <person name="Peng M."/>
            <person name="Huang J."/>
        </authorList>
    </citation>
    <scope>NUCLEOTIDE SEQUENCE [LARGE SCALE GENOMIC DNA]</scope>
    <source>
        <strain evidence="3">race 1</strain>
    </source>
</reference>
<reference evidence="3" key="1">
    <citation type="submission" date="2012-09" db="EMBL/GenBank/DDBJ databases">
        <title>Genome sequencing and comparative transcriptomics of race 1 and race 4 of banana pathogen: Fusarium oxysporum f. sp. cubense.</title>
        <authorList>
            <person name="Fang X."/>
            <person name="Huang J."/>
        </authorList>
    </citation>
    <scope>NUCLEOTIDE SEQUENCE [LARGE SCALE GENOMIC DNA]</scope>
    <source>
        <strain evidence="3">race 1</strain>
    </source>
</reference>
<sequence>INQMDVNMQVVAESSRSGRQARSERPGGRHYSKCGKAGHNIRTYQEVIKVNREEYSD</sequence>
<evidence type="ECO:0000313" key="2">
    <source>
        <dbReference type="EMBL" id="ENH67751.1"/>
    </source>
</evidence>
<proteinExistence type="predicted"/>
<accession>N4UG05</accession>
<dbReference type="AlphaFoldDB" id="N4UG05"/>
<evidence type="ECO:0000313" key="3">
    <source>
        <dbReference type="Proteomes" id="UP000016928"/>
    </source>
</evidence>
<organism evidence="2 3">
    <name type="scientific">Fusarium oxysporum f. sp. cubense (strain race 1)</name>
    <name type="common">Panama disease fungus</name>
    <dbReference type="NCBI Taxonomy" id="1229664"/>
    <lineage>
        <taxon>Eukaryota</taxon>
        <taxon>Fungi</taxon>
        <taxon>Dikarya</taxon>
        <taxon>Ascomycota</taxon>
        <taxon>Pezizomycotina</taxon>
        <taxon>Sordariomycetes</taxon>
        <taxon>Hypocreomycetidae</taxon>
        <taxon>Hypocreales</taxon>
        <taxon>Nectriaceae</taxon>
        <taxon>Fusarium</taxon>
        <taxon>Fusarium oxysporum species complex</taxon>
    </lineage>
</organism>
<dbReference type="Proteomes" id="UP000016928">
    <property type="component" value="Unassembled WGS sequence"/>
</dbReference>
<feature type="region of interest" description="Disordered" evidence="1">
    <location>
        <begin position="1"/>
        <end position="36"/>
    </location>
</feature>
<dbReference type="HOGENOM" id="CLU_206085_0_0_1"/>
<feature type="compositionally biased region" description="Polar residues" evidence="1">
    <location>
        <begin position="1"/>
        <end position="20"/>
    </location>
</feature>
<gene>
    <name evidence="2" type="ORF">FOC1_g10001221</name>
</gene>
<evidence type="ECO:0000256" key="1">
    <source>
        <dbReference type="SAM" id="MobiDB-lite"/>
    </source>
</evidence>
<protein>
    <submittedName>
        <fullName evidence="2">Uncharacterized protein</fullName>
    </submittedName>
</protein>
<feature type="non-terminal residue" evidence="2">
    <location>
        <position position="1"/>
    </location>
</feature>
<dbReference type="VEuPathDB" id="FungiDB:FOC1_g10001221"/>